<evidence type="ECO:0000313" key="1">
    <source>
        <dbReference type="EMBL" id="CAC5424561.1"/>
    </source>
</evidence>
<name>A0A6J8EZD0_MYTCO</name>
<accession>A0A6J8EZD0</accession>
<dbReference type="Gene3D" id="3.60.10.10">
    <property type="entry name" value="Endonuclease/exonuclease/phosphatase"/>
    <property type="match status" value="1"/>
</dbReference>
<gene>
    <name evidence="1" type="ORF">MCOR_56455</name>
</gene>
<proteinExistence type="predicted"/>
<dbReference type="GO" id="GO:0007508">
    <property type="term" value="P:larval heart development"/>
    <property type="evidence" value="ECO:0007669"/>
    <property type="project" value="TreeGrafter"/>
</dbReference>
<protein>
    <recommendedName>
        <fullName evidence="3">Endonuclease/exonuclease/phosphatase domain-containing protein</fullName>
    </recommendedName>
</protein>
<dbReference type="InterPro" id="IPR036691">
    <property type="entry name" value="Endo/exonu/phosph_ase_sf"/>
</dbReference>
<reference evidence="1 2" key="1">
    <citation type="submission" date="2020-06" db="EMBL/GenBank/DDBJ databases">
        <authorList>
            <person name="Li R."/>
            <person name="Bekaert M."/>
        </authorList>
    </citation>
    <scope>NUCLEOTIDE SEQUENCE [LARGE SCALE GENOMIC DNA]</scope>
    <source>
        <strain evidence="2">wild</strain>
    </source>
</reference>
<dbReference type="AlphaFoldDB" id="A0A6J8EZD0"/>
<dbReference type="PANTHER" id="PTHR33395:SF22">
    <property type="entry name" value="REVERSE TRANSCRIPTASE DOMAIN-CONTAINING PROTEIN"/>
    <property type="match status" value="1"/>
</dbReference>
<dbReference type="OrthoDB" id="6231910at2759"/>
<dbReference type="GO" id="GO:0061343">
    <property type="term" value="P:cell adhesion involved in heart morphogenesis"/>
    <property type="evidence" value="ECO:0007669"/>
    <property type="project" value="TreeGrafter"/>
</dbReference>
<organism evidence="1 2">
    <name type="scientific">Mytilus coruscus</name>
    <name type="common">Sea mussel</name>
    <dbReference type="NCBI Taxonomy" id="42192"/>
    <lineage>
        <taxon>Eukaryota</taxon>
        <taxon>Metazoa</taxon>
        <taxon>Spiralia</taxon>
        <taxon>Lophotrochozoa</taxon>
        <taxon>Mollusca</taxon>
        <taxon>Bivalvia</taxon>
        <taxon>Autobranchia</taxon>
        <taxon>Pteriomorphia</taxon>
        <taxon>Mytilida</taxon>
        <taxon>Mytiloidea</taxon>
        <taxon>Mytilidae</taxon>
        <taxon>Mytilinae</taxon>
        <taxon>Mytilus</taxon>
    </lineage>
</organism>
<evidence type="ECO:0000313" key="2">
    <source>
        <dbReference type="Proteomes" id="UP000507470"/>
    </source>
</evidence>
<dbReference type="GO" id="GO:0031012">
    <property type="term" value="C:extracellular matrix"/>
    <property type="evidence" value="ECO:0007669"/>
    <property type="project" value="TreeGrafter"/>
</dbReference>
<dbReference type="Proteomes" id="UP000507470">
    <property type="component" value="Unassembled WGS sequence"/>
</dbReference>
<evidence type="ECO:0008006" key="3">
    <source>
        <dbReference type="Google" id="ProtNLM"/>
    </source>
</evidence>
<dbReference type="SUPFAM" id="SSF56219">
    <property type="entry name" value="DNase I-like"/>
    <property type="match status" value="1"/>
</dbReference>
<keyword evidence="2" id="KW-1185">Reference proteome</keyword>
<sequence>MTTGSSQNKKQKLQVRKPIRVIHINFQSLWNKKPELLEIINSCKTDIIIGTDTWLDKSIPPTDFFQSSLYNVYRNDRPTNNKNQSHGGVLIAFTKESISSEIVELKTDSEIVWAKLNISGTKKICVGSYYRPPSDKGTSLEQLNISLNRLDNTTTTNNMVRREINLTHRLVKTSIHFRQKILP</sequence>
<dbReference type="PANTHER" id="PTHR33395">
    <property type="entry name" value="TRANSCRIPTASE, PUTATIVE-RELATED-RELATED"/>
    <property type="match status" value="1"/>
</dbReference>
<dbReference type="EMBL" id="CACVKT020010047">
    <property type="protein sequence ID" value="CAC5424561.1"/>
    <property type="molecule type" value="Genomic_DNA"/>
</dbReference>